<feature type="non-terminal residue" evidence="1">
    <location>
        <position position="152"/>
    </location>
</feature>
<dbReference type="EC" id="3.1.13.-" evidence="1"/>
<accession>A0A0B2P478</accession>
<dbReference type="EMBL" id="KN669566">
    <property type="protein sequence ID" value="KHN04091.1"/>
    <property type="molecule type" value="Genomic_DNA"/>
</dbReference>
<organism evidence="1">
    <name type="scientific">Glycine soja</name>
    <name type="common">Wild soybean</name>
    <dbReference type="NCBI Taxonomy" id="3848"/>
    <lineage>
        <taxon>Eukaryota</taxon>
        <taxon>Viridiplantae</taxon>
        <taxon>Streptophyta</taxon>
        <taxon>Embryophyta</taxon>
        <taxon>Tracheophyta</taxon>
        <taxon>Spermatophyta</taxon>
        <taxon>Magnoliopsida</taxon>
        <taxon>eudicotyledons</taxon>
        <taxon>Gunneridae</taxon>
        <taxon>Pentapetalae</taxon>
        <taxon>rosids</taxon>
        <taxon>fabids</taxon>
        <taxon>Fabales</taxon>
        <taxon>Fabaceae</taxon>
        <taxon>Papilionoideae</taxon>
        <taxon>50 kb inversion clade</taxon>
        <taxon>NPAAA clade</taxon>
        <taxon>indigoferoid/millettioid clade</taxon>
        <taxon>Phaseoleae</taxon>
        <taxon>Glycine</taxon>
        <taxon>Glycine subgen. Soja</taxon>
    </lineage>
</organism>
<name>A0A0B2P478_GLYSO</name>
<dbReference type="Proteomes" id="UP000053555">
    <property type="component" value="Unassembled WGS sequence"/>
</dbReference>
<gene>
    <name evidence="1" type="ORF">glysoja_036627</name>
</gene>
<dbReference type="PANTHER" id="PTHR33116:SF70">
    <property type="entry name" value="NON-LTR RETROELEMENT REVERSE TRANSCRIPTASE-LIKE PROTEIN"/>
    <property type="match status" value="1"/>
</dbReference>
<keyword evidence="1" id="KW-0378">Hydrolase</keyword>
<protein>
    <submittedName>
        <fullName evidence="1">Putative ribonuclease H protein</fullName>
        <ecNumber evidence="1">3.1.13.-</ecNumber>
    </submittedName>
</protein>
<sequence>LSLKWNGKKLDNFAPSRGLRQGDPMSPYLFVLCMEKLSLLIQQKIRLVMEVLEAFCGASGLKVNVHKTHIMTSKHVSTIKVNRFAAISQFQHTRQIGKYMGFPMLTGRVRNSDFNYILEKINSRLAGWKMKLLNRAGRVTLANSVLTTMPVY</sequence>
<dbReference type="GO" id="GO:0016787">
    <property type="term" value="F:hydrolase activity"/>
    <property type="evidence" value="ECO:0007669"/>
    <property type="project" value="UniProtKB-KW"/>
</dbReference>
<reference evidence="1" key="1">
    <citation type="submission" date="2014-07" db="EMBL/GenBank/DDBJ databases">
        <title>Identification of a novel salt tolerance gene in wild soybean by whole-genome sequencing.</title>
        <authorList>
            <person name="Lam H.-M."/>
            <person name="Qi X."/>
            <person name="Li M.-W."/>
            <person name="Liu X."/>
            <person name="Xie M."/>
            <person name="Ni M."/>
            <person name="Xu X."/>
        </authorList>
    </citation>
    <scope>NUCLEOTIDE SEQUENCE [LARGE SCALE GENOMIC DNA]</scope>
    <source>
        <tissue evidence="1">Root</tissue>
    </source>
</reference>
<evidence type="ECO:0000313" key="1">
    <source>
        <dbReference type="EMBL" id="KHN04091.1"/>
    </source>
</evidence>
<dbReference type="AlphaFoldDB" id="A0A0B2P478"/>
<dbReference type="PANTHER" id="PTHR33116">
    <property type="entry name" value="REVERSE TRANSCRIPTASE ZINC-BINDING DOMAIN-CONTAINING PROTEIN-RELATED-RELATED"/>
    <property type="match status" value="1"/>
</dbReference>
<feature type="non-terminal residue" evidence="1">
    <location>
        <position position="1"/>
    </location>
</feature>
<proteinExistence type="predicted"/>